<name>A0A2A9PPK6_OPHUN</name>
<evidence type="ECO:0000313" key="3">
    <source>
        <dbReference type="Proteomes" id="UP000037136"/>
    </source>
</evidence>
<sequence>MGCFSSKPQPSERVVGSSPAVAAMKYFAGRPQHWTGTRRSQSRRHGSRHHGSRRHSSRRPHDHEMRSMPAAPRQARTRNDPRPIPTSAGMAGPGPIPEQARTGVETLSSSTRSPTASPPPQRRPSPLIPPNPGEEESVD</sequence>
<feature type="compositionally biased region" description="Low complexity" evidence="1">
    <location>
        <begin position="106"/>
        <end position="115"/>
    </location>
</feature>
<reference evidence="2 3" key="2">
    <citation type="journal article" date="2017" name="Sci. Rep.">
        <title>Ant-infecting Ophiocordyceps genomes reveal a high diversity of potential behavioral manipulation genes and a possible major role for enterotoxins.</title>
        <authorList>
            <person name="de Bekker C."/>
            <person name="Ohm R.A."/>
            <person name="Evans H.C."/>
            <person name="Brachmann A."/>
            <person name="Hughes D.P."/>
        </authorList>
    </citation>
    <scope>NUCLEOTIDE SEQUENCE [LARGE SCALE GENOMIC DNA]</scope>
    <source>
        <strain evidence="2 3">SC16a</strain>
    </source>
</reference>
<accession>A0A2A9PPK6</accession>
<gene>
    <name evidence="2" type="ORF">XA68_11819</name>
</gene>
<feature type="compositionally biased region" description="Basic residues" evidence="1">
    <location>
        <begin position="40"/>
        <end position="58"/>
    </location>
</feature>
<comment type="caution">
    <text evidence="2">The sequence shown here is derived from an EMBL/GenBank/DDBJ whole genome shotgun (WGS) entry which is preliminary data.</text>
</comment>
<feature type="compositionally biased region" description="Pro residues" evidence="1">
    <location>
        <begin position="116"/>
        <end position="132"/>
    </location>
</feature>
<dbReference type="AlphaFoldDB" id="A0A2A9PPK6"/>
<feature type="region of interest" description="Disordered" evidence="1">
    <location>
        <begin position="27"/>
        <end position="139"/>
    </location>
</feature>
<organism evidence="2 3">
    <name type="scientific">Ophiocordyceps unilateralis</name>
    <name type="common">Zombie-ant fungus</name>
    <name type="synonym">Torrubia unilateralis</name>
    <dbReference type="NCBI Taxonomy" id="268505"/>
    <lineage>
        <taxon>Eukaryota</taxon>
        <taxon>Fungi</taxon>
        <taxon>Dikarya</taxon>
        <taxon>Ascomycota</taxon>
        <taxon>Pezizomycotina</taxon>
        <taxon>Sordariomycetes</taxon>
        <taxon>Hypocreomycetidae</taxon>
        <taxon>Hypocreales</taxon>
        <taxon>Ophiocordycipitaceae</taxon>
        <taxon>Ophiocordyceps</taxon>
    </lineage>
</organism>
<evidence type="ECO:0000256" key="1">
    <source>
        <dbReference type="SAM" id="MobiDB-lite"/>
    </source>
</evidence>
<evidence type="ECO:0000313" key="2">
    <source>
        <dbReference type="EMBL" id="PFH62807.1"/>
    </source>
</evidence>
<dbReference type="EMBL" id="LAZP02000017">
    <property type="protein sequence ID" value="PFH62807.1"/>
    <property type="molecule type" value="Genomic_DNA"/>
</dbReference>
<reference evidence="2 3" key="1">
    <citation type="journal article" date="2015" name="BMC Genomics">
        <title>Gene expression during zombie ant biting behavior reflects the complexity underlying fungal parasitic behavioral manipulation.</title>
        <authorList>
            <person name="de Bekker C."/>
            <person name="Ohm R.A."/>
            <person name="Loreto R.G."/>
            <person name="Sebastian A."/>
            <person name="Albert I."/>
            <person name="Merrow M."/>
            <person name="Brachmann A."/>
            <person name="Hughes D.P."/>
        </authorList>
    </citation>
    <scope>NUCLEOTIDE SEQUENCE [LARGE SCALE GENOMIC DNA]</scope>
    <source>
        <strain evidence="2 3">SC16a</strain>
    </source>
</reference>
<keyword evidence="3" id="KW-1185">Reference proteome</keyword>
<protein>
    <submittedName>
        <fullName evidence="2">Uncharacterized protein</fullName>
    </submittedName>
</protein>
<dbReference type="Proteomes" id="UP000037136">
    <property type="component" value="Unassembled WGS sequence"/>
</dbReference>
<proteinExistence type="predicted"/>